<evidence type="ECO:0000313" key="15">
    <source>
        <dbReference type="Proteomes" id="UP000306740"/>
    </source>
</evidence>
<keyword evidence="8 10" id="KW-0472">Membrane</keyword>
<dbReference type="CDD" id="cd06261">
    <property type="entry name" value="TM_PBP2"/>
    <property type="match status" value="1"/>
</dbReference>
<dbReference type="GO" id="GO:0015419">
    <property type="term" value="F:ABC-type sulfate transporter activity"/>
    <property type="evidence" value="ECO:0007669"/>
    <property type="project" value="InterPro"/>
</dbReference>
<comment type="subcellular location">
    <subcellularLocation>
        <location evidence="10">Cell membrane</location>
        <topology evidence="10">Multi-pass membrane protein</topology>
    </subcellularLocation>
    <subcellularLocation>
        <location evidence="1">Membrane</location>
        <topology evidence="1">Multi-pass membrane protein</topology>
    </subcellularLocation>
</comment>
<dbReference type="Gene3D" id="1.10.3720.10">
    <property type="entry name" value="MetI-like"/>
    <property type="match status" value="1"/>
</dbReference>
<comment type="function">
    <text evidence="11">Part of the binding-protein-dependent transport system for molybdenum; probably responsible for the translocation of the substrate across the membrane.</text>
</comment>
<name>A0A5C4MZT2_9ACTN</name>
<dbReference type="GO" id="GO:0015098">
    <property type="term" value="F:molybdate ion transmembrane transporter activity"/>
    <property type="evidence" value="ECO:0007669"/>
    <property type="project" value="UniProtKB-UniRule"/>
</dbReference>
<dbReference type="GO" id="GO:0005886">
    <property type="term" value="C:plasma membrane"/>
    <property type="evidence" value="ECO:0007669"/>
    <property type="project" value="UniProtKB-SubCell"/>
</dbReference>
<feature type="transmembrane region" description="Helical" evidence="10">
    <location>
        <begin position="97"/>
        <end position="118"/>
    </location>
</feature>
<dbReference type="EMBL" id="VDFR01000011">
    <property type="protein sequence ID" value="TNC50955.1"/>
    <property type="molecule type" value="Genomic_DNA"/>
</dbReference>
<accession>A0A5C4MZT2</accession>
<evidence type="ECO:0000313" key="13">
    <source>
        <dbReference type="EMBL" id="TNC48088.1"/>
    </source>
</evidence>
<evidence type="ECO:0000256" key="7">
    <source>
        <dbReference type="ARBA" id="ARBA00023032"/>
    </source>
</evidence>
<feature type="transmembrane region" description="Helical" evidence="10">
    <location>
        <begin position="184"/>
        <end position="206"/>
    </location>
</feature>
<evidence type="ECO:0000256" key="10">
    <source>
        <dbReference type="RuleBase" id="RU363032"/>
    </source>
</evidence>
<proteinExistence type="inferred from homology"/>
<evidence type="ECO:0000256" key="3">
    <source>
        <dbReference type="ARBA" id="ARBA00022448"/>
    </source>
</evidence>
<evidence type="ECO:0000256" key="5">
    <source>
        <dbReference type="ARBA" id="ARBA00022692"/>
    </source>
</evidence>
<evidence type="ECO:0000256" key="9">
    <source>
        <dbReference type="ARBA" id="ARBA00025323"/>
    </source>
</evidence>
<feature type="transmembrane region" description="Helical" evidence="10">
    <location>
        <begin position="12"/>
        <end position="39"/>
    </location>
</feature>
<dbReference type="NCBIfam" id="TIGR01581">
    <property type="entry name" value="Mo_ABC_porter"/>
    <property type="match status" value="1"/>
</dbReference>
<evidence type="ECO:0000256" key="4">
    <source>
        <dbReference type="ARBA" id="ARBA00022505"/>
    </source>
</evidence>
<comment type="similarity">
    <text evidence="11">Belongs to the binding-protein-dependent transport system permease family. CysTW subfamily.</text>
</comment>
<dbReference type="Proteomes" id="UP000306740">
    <property type="component" value="Unassembled WGS sequence"/>
</dbReference>
<keyword evidence="4 11" id="KW-0500">Molybdenum</keyword>
<keyword evidence="7" id="KW-0764">Sulfate transport</keyword>
<dbReference type="PANTHER" id="PTHR30406:SF8">
    <property type="entry name" value="SULFATE TRANSPORT SYSTEM PERMEASE PROTEIN CYST"/>
    <property type="match status" value="1"/>
</dbReference>
<feature type="transmembrane region" description="Helical" evidence="10">
    <location>
        <begin position="138"/>
        <end position="163"/>
    </location>
</feature>
<dbReference type="NCBIfam" id="TIGR02141">
    <property type="entry name" value="modB_ABC"/>
    <property type="match status" value="1"/>
</dbReference>
<evidence type="ECO:0000256" key="8">
    <source>
        <dbReference type="ARBA" id="ARBA00023136"/>
    </source>
</evidence>
<dbReference type="InterPro" id="IPR035906">
    <property type="entry name" value="MetI-like_sf"/>
</dbReference>
<dbReference type="PROSITE" id="PS50928">
    <property type="entry name" value="ABC_TM1"/>
    <property type="match status" value="1"/>
</dbReference>
<dbReference type="InterPro" id="IPR006469">
    <property type="entry name" value="NifC_ABC_porter"/>
</dbReference>
<feature type="domain" description="ABC transmembrane type-1" evidence="12">
    <location>
        <begin position="59"/>
        <end position="262"/>
    </location>
</feature>
<dbReference type="Pfam" id="PF00528">
    <property type="entry name" value="BPD_transp_1"/>
    <property type="match status" value="1"/>
</dbReference>
<reference evidence="14 15" key="1">
    <citation type="submission" date="2019-05" db="EMBL/GenBank/DDBJ databases">
        <title>Mumia sp. nov., isolated from the intestinal contents of plateau pika (Ochotona curzoniae) in the Qinghai-Tibet plateau of China.</title>
        <authorList>
            <person name="Tian Z."/>
        </authorList>
    </citation>
    <scope>NUCLEOTIDE SEQUENCE [LARGE SCALE GENOMIC DNA]</scope>
    <source>
        <strain evidence="15">527</strain>
        <strain evidence="14">Z527</strain>
    </source>
</reference>
<organism evidence="14 15">
    <name type="scientific">Mumia zhuanghuii</name>
    <dbReference type="NCBI Taxonomy" id="2585211"/>
    <lineage>
        <taxon>Bacteria</taxon>
        <taxon>Bacillati</taxon>
        <taxon>Actinomycetota</taxon>
        <taxon>Actinomycetes</taxon>
        <taxon>Propionibacteriales</taxon>
        <taxon>Nocardioidaceae</taxon>
        <taxon>Mumia</taxon>
    </lineage>
</organism>
<dbReference type="InterPro" id="IPR011867">
    <property type="entry name" value="ModB_ABC"/>
</dbReference>
<dbReference type="SUPFAM" id="SSF161098">
    <property type="entry name" value="MetI-like"/>
    <property type="match status" value="1"/>
</dbReference>
<sequence length="275" mass="28742">MSTRSGAGAPALGRVPVTLIVPSVIGLLLLLLPLGGLLVRAPWGTFLERLGKPEILDALRLSLVTSTIATAVCLVLGVPLAWVLARTEFRGRSVVRALVNVPLVLPPVVGGVALLMVFGRHGVLGRWLDEAFGVTIPFTTVAVVLAQSFVALPFLVMSVEGALRTADRRYDEVAATLGAHRLVTFWRITLPLAAPGIAAGAALAWARALGEFGATITFAGSVPGVTRTMPLQIYGAMQSDADTALMLSVILLAISVAVLVALRSSWTGRAWAGQA</sequence>
<gene>
    <name evidence="14" type="primary">modB</name>
    <name evidence="14" type="ORF">FHE65_02995</name>
    <name evidence="13" type="ORF">FHE65_08150</name>
</gene>
<keyword evidence="3 10" id="KW-0813">Transport</keyword>
<keyword evidence="6 10" id="KW-1133">Transmembrane helix</keyword>
<comment type="function">
    <text evidence="9">Part of the ABC transporter complex CysAWTP (TC 3.A.1.6.1) involved in sulfate/thiosulfate import. Probably responsible for the translocation of the substrate across the membrane.</text>
</comment>
<feature type="transmembrane region" description="Helical" evidence="10">
    <location>
        <begin position="244"/>
        <end position="262"/>
    </location>
</feature>
<evidence type="ECO:0000313" key="14">
    <source>
        <dbReference type="EMBL" id="TNC50955.1"/>
    </source>
</evidence>
<dbReference type="InterPro" id="IPR000515">
    <property type="entry name" value="MetI-like"/>
</dbReference>
<comment type="caution">
    <text evidence="14">The sequence shown here is derived from an EMBL/GenBank/DDBJ whole genome shotgun (WGS) entry which is preliminary data.</text>
</comment>
<keyword evidence="11" id="KW-1003">Cell membrane</keyword>
<evidence type="ECO:0000256" key="2">
    <source>
        <dbReference type="ARBA" id="ARBA00011779"/>
    </source>
</evidence>
<evidence type="ECO:0000259" key="12">
    <source>
        <dbReference type="PROSITE" id="PS50928"/>
    </source>
</evidence>
<evidence type="ECO:0000256" key="11">
    <source>
        <dbReference type="RuleBase" id="RU365097"/>
    </source>
</evidence>
<keyword evidence="5 10" id="KW-0812">Transmembrane</keyword>
<dbReference type="InterPro" id="IPR005667">
    <property type="entry name" value="Sulph_transpt2"/>
</dbReference>
<evidence type="ECO:0000256" key="1">
    <source>
        <dbReference type="ARBA" id="ARBA00004141"/>
    </source>
</evidence>
<comment type="subunit">
    <text evidence="2">The complex is composed of two ATP-binding proteins (CysA), two transmembrane proteins (CysT and CysW) and a solute-binding protein (CysP).</text>
</comment>
<dbReference type="AlphaFoldDB" id="A0A5C4MZT2"/>
<dbReference type="EMBL" id="VDFR01000039">
    <property type="protein sequence ID" value="TNC48088.1"/>
    <property type="molecule type" value="Genomic_DNA"/>
</dbReference>
<feature type="transmembrane region" description="Helical" evidence="10">
    <location>
        <begin position="59"/>
        <end position="85"/>
    </location>
</feature>
<dbReference type="OrthoDB" id="9774448at2"/>
<protein>
    <recommendedName>
        <fullName evidence="11">Molybdenum transport system permease</fullName>
    </recommendedName>
</protein>
<evidence type="ECO:0000256" key="6">
    <source>
        <dbReference type="ARBA" id="ARBA00022989"/>
    </source>
</evidence>
<dbReference type="RefSeq" id="WP_139105234.1">
    <property type="nucleotide sequence ID" value="NZ_VDFR01000011.1"/>
</dbReference>
<dbReference type="PANTHER" id="PTHR30406">
    <property type="entry name" value="SULFATE TRANSPORT SYSTEM PERMEASE PROTEIN"/>
    <property type="match status" value="1"/>
</dbReference>